<reference evidence="3 4" key="1">
    <citation type="submission" date="2016-10" db="EMBL/GenBank/DDBJ databases">
        <authorList>
            <person name="de Groot N.N."/>
        </authorList>
    </citation>
    <scope>NUCLEOTIDE SEQUENCE [LARGE SCALE GENOMIC DNA]</scope>
    <source>
        <strain evidence="3 4">DSM 22024</strain>
    </source>
</reference>
<dbReference type="InterPro" id="IPR018658">
    <property type="entry name" value="DUF2089"/>
</dbReference>
<evidence type="ECO:0000313" key="3">
    <source>
        <dbReference type="EMBL" id="SDS10582.1"/>
    </source>
</evidence>
<protein>
    <recommendedName>
        <fullName evidence="5">DUF2089 domain-containing protein</fullName>
    </recommendedName>
</protein>
<evidence type="ECO:0000259" key="1">
    <source>
        <dbReference type="Pfam" id="PF09862"/>
    </source>
</evidence>
<evidence type="ECO:0008006" key="5">
    <source>
        <dbReference type="Google" id="ProtNLM"/>
    </source>
</evidence>
<dbReference type="Proteomes" id="UP000198983">
    <property type="component" value="Chromosome I"/>
</dbReference>
<feature type="domain" description="DUF2089" evidence="1">
    <location>
        <begin position="49"/>
        <end position="94"/>
    </location>
</feature>
<name>A0A1H1PH59_9ACTN</name>
<dbReference type="Pfam" id="PF09862">
    <property type="entry name" value="DUF2089"/>
    <property type="match status" value="1"/>
</dbReference>
<evidence type="ECO:0000313" key="4">
    <source>
        <dbReference type="Proteomes" id="UP000198983"/>
    </source>
</evidence>
<sequence length="133" mass="14532">MATRTQPTQHTPPSACPTCHAPLSVSGLHCDRCDTEVRGHFRHCEFCALDDSQRDLLRVFLAARGNTKELERHLGVSYPTARARLDELLTALGVATTPPVDRQTRRRQLLDAVARGDVDVDDAMAELTQGAGG</sequence>
<dbReference type="AlphaFoldDB" id="A0A1H1PH59"/>
<accession>A0A1H1PH59</accession>
<dbReference type="InterPro" id="IPR053957">
    <property type="entry name" value="DUF2089_Zn_ribbon"/>
</dbReference>
<gene>
    <name evidence="3" type="ORF">SAMN04489717_1641</name>
</gene>
<dbReference type="OrthoDB" id="9797643at2"/>
<dbReference type="EMBL" id="LT629732">
    <property type="protein sequence ID" value="SDS10582.1"/>
    <property type="molecule type" value="Genomic_DNA"/>
</dbReference>
<keyword evidence="4" id="KW-1185">Reference proteome</keyword>
<feature type="domain" description="DUF2089" evidence="2">
    <location>
        <begin position="16"/>
        <end position="47"/>
    </location>
</feature>
<evidence type="ECO:0000259" key="2">
    <source>
        <dbReference type="Pfam" id="PF22747"/>
    </source>
</evidence>
<dbReference type="Pfam" id="PF22747">
    <property type="entry name" value="Zn_ribbon_DUF2089"/>
    <property type="match status" value="1"/>
</dbReference>
<organism evidence="3 4">
    <name type="scientific">Actinopolymorpha singaporensis</name>
    <dbReference type="NCBI Taxonomy" id="117157"/>
    <lineage>
        <taxon>Bacteria</taxon>
        <taxon>Bacillati</taxon>
        <taxon>Actinomycetota</taxon>
        <taxon>Actinomycetes</taxon>
        <taxon>Propionibacteriales</taxon>
        <taxon>Actinopolymorphaceae</taxon>
        <taxon>Actinopolymorpha</taxon>
    </lineage>
</organism>
<proteinExistence type="predicted"/>
<dbReference type="STRING" id="117157.SAMN04489717_1641"/>
<dbReference type="RefSeq" id="WP_092652049.1">
    <property type="nucleotide sequence ID" value="NZ_LT629732.1"/>
</dbReference>